<reference evidence="4 5" key="1">
    <citation type="submission" date="2021-03" db="EMBL/GenBank/DDBJ databases">
        <title>Genomic Encyclopedia of Type Strains, Phase IV (KMG-IV): sequencing the most valuable type-strain genomes for metagenomic binning, comparative biology and taxonomic classification.</title>
        <authorList>
            <person name="Goeker M."/>
        </authorList>
    </citation>
    <scope>NUCLEOTIDE SEQUENCE [LARGE SCALE GENOMIC DNA]</scope>
    <source>
        <strain evidence="4 5">DSM 26048</strain>
    </source>
</reference>
<dbReference type="GO" id="GO:0004560">
    <property type="term" value="F:alpha-L-fucosidase activity"/>
    <property type="evidence" value="ECO:0007669"/>
    <property type="project" value="UniProtKB-EC"/>
</dbReference>
<evidence type="ECO:0000256" key="1">
    <source>
        <dbReference type="SAM" id="MobiDB-lite"/>
    </source>
</evidence>
<keyword evidence="4" id="KW-0378">Hydrolase</keyword>
<sequence>MEIAGIRSVPKWPGDKHALRFTDPITRWDEALPLGNGLTGCLLWGDGAPLRFSLDRGDLWDTRQAPETLAGDFTYAELIVLVRQQDQEAIERRFDSFFSLYPYPTKLPAGRLELDYGCAARRVESSLSLADAVAEVRLEYTCTAVNDETTNSQSNSKSDYYSDRRLDRQSDSLSNSDSDRQSDHKSERKSDSRQSDKQSDKQSHVRSYLHAVNGLGYIRVKGMAEQVNLRLVPPDFTGQAAEREDKHSSFNISLASLGIPAAVHGEDGNVRWFRQPTCEALEYAIVVASRRTEADEVEYVYQVASSIDGEDWLNMAISHVRSAVEEGFDIALKEHVEWWQRFWSKSSVSLPDTDAESMWYMANYFLGSSSRQGSPPMPLQGVWTADEGLLPPWKGDYHNDLNLQMNYWHYMKANHLDEGASYLDFLWKLLPQGRVFAKEFYDAPGINLPSVMTIEGKPLGGWPMYSLSIANQMWTCQAFDHYWRYTGDEDFLREKMVVIFRETAHCVLRWLTEGEDGKLRLPVSSSPEIYNNTLQAWLTPNSNYDLSLMRYLFGRLVWMADYLQDEEGLKLWRHTLEKLPELAVSQGNELMLSPDQPFFESHRHFSHAMAIYPLKQLRYYGYGSLECSERLEKERAIIDATVTQLEILGKGWWVGYSFTWMAAIYAMQGNGEGAWYHLQQFWTYMCSPNGFHLNGDYTKAGLSMFHYRPFTLEANMSAADSLQEMLLQSSDGILHVFPAIPKRWSRQGAAFTTLRGEMGVLVSARMADEKLQYIELYAERSGTFRVQNNFECEHLWIAMEGEAPRLLQGRVPSILAITLEAGKACVISFK</sequence>
<dbReference type="InterPro" id="IPR054363">
    <property type="entry name" value="GH95_cat"/>
</dbReference>
<dbReference type="Pfam" id="PF22124">
    <property type="entry name" value="Glyco_hydro_95_cat"/>
    <property type="match status" value="1"/>
</dbReference>
<gene>
    <name evidence="4" type="ORF">J2Z66_000243</name>
</gene>
<dbReference type="RefSeq" id="WP_209968847.1">
    <property type="nucleotide sequence ID" value="NZ_JAGGLB010000001.1"/>
</dbReference>
<feature type="domain" description="Glycosyl hydrolase family 95 catalytic" evidence="3">
    <location>
        <begin position="356"/>
        <end position="726"/>
    </location>
</feature>
<feature type="compositionally biased region" description="Basic and acidic residues" evidence="1">
    <location>
        <begin position="160"/>
        <end position="170"/>
    </location>
</feature>
<dbReference type="PANTHER" id="PTHR31084">
    <property type="entry name" value="ALPHA-L-FUCOSIDASE 2"/>
    <property type="match status" value="1"/>
</dbReference>
<dbReference type="InterPro" id="IPR008928">
    <property type="entry name" value="6-hairpin_glycosidase_sf"/>
</dbReference>
<dbReference type="Pfam" id="PF14498">
    <property type="entry name" value="Glyco_hyd_65N_2"/>
    <property type="match status" value="1"/>
</dbReference>
<evidence type="ECO:0000259" key="2">
    <source>
        <dbReference type="Pfam" id="PF14498"/>
    </source>
</evidence>
<keyword evidence="5" id="KW-1185">Reference proteome</keyword>
<evidence type="ECO:0000313" key="4">
    <source>
        <dbReference type="EMBL" id="MBP1988648.1"/>
    </source>
</evidence>
<dbReference type="EMBL" id="JAGGLB010000001">
    <property type="protein sequence ID" value="MBP1988648.1"/>
    <property type="molecule type" value="Genomic_DNA"/>
</dbReference>
<dbReference type="SUPFAM" id="SSF48208">
    <property type="entry name" value="Six-hairpin glycosidases"/>
    <property type="match status" value="1"/>
</dbReference>
<evidence type="ECO:0000313" key="5">
    <source>
        <dbReference type="Proteomes" id="UP001519287"/>
    </source>
</evidence>
<evidence type="ECO:0000259" key="3">
    <source>
        <dbReference type="Pfam" id="PF22124"/>
    </source>
</evidence>
<dbReference type="PANTHER" id="PTHR31084:SF0">
    <property type="entry name" value="ALPHA-L-FUCOSIDASE 2"/>
    <property type="match status" value="1"/>
</dbReference>
<dbReference type="Proteomes" id="UP001519287">
    <property type="component" value="Unassembled WGS sequence"/>
</dbReference>
<organism evidence="4 5">
    <name type="scientific">Paenibacillus eucommiae</name>
    <dbReference type="NCBI Taxonomy" id="1355755"/>
    <lineage>
        <taxon>Bacteria</taxon>
        <taxon>Bacillati</taxon>
        <taxon>Bacillota</taxon>
        <taxon>Bacilli</taxon>
        <taxon>Bacillales</taxon>
        <taxon>Paenibacillaceae</taxon>
        <taxon>Paenibacillus</taxon>
    </lineage>
</organism>
<feature type="compositionally biased region" description="Basic and acidic residues" evidence="1">
    <location>
        <begin position="177"/>
        <end position="203"/>
    </location>
</feature>
<dbReference type="Gene3D" id="2.70.98.50">
    <property type="entry name" value="putative glycoside hydrolase family protein from bacillus halodurans"/>
    <property type="match status" value="1"/>
</dbReference>
<feature type="domain" description="Glycosyl hydrolase family 95 N-terminal" evidence="2">
    <location>
        <begin position="19"/>
        <end position="150"/>
    </location>
</feature>
<feature type="compositionally biased region" description="Polar residues" evidence="1">
    <location>
        <begin position="148"/>
        <end position="159"/>
    </location>
</feature>
<protein>
    <submittedName>
        <fullName evidence="4">Alpha-L-fucosidase 2</fullName>
        <ecNumber evidence="4">3.2.1.51</ecNumber>
    </submittedName>
</protein>
<feature type="region of interest" description="Disordered" evidence="1">
    <location>
        <begin position="148"/>
        <end position="205"/>
    </location>
</feature>
<keyword evidence="4" id="KW-0326">Glycosidase</keyword>
<dbReference type="InterPro" id="IPR027414">
    <property type="entry name" value="GH95_N_dom"/>
</dbReference>
<dbReference type="Gene3D" id="1.50.10.10">
    <property type="match status" value="1"/>
</dbReference>
<dbReference type="InterPro" id="IPR012341">
    <property type="entry name" value="6hp_glycosidase-like_sf"/>
</dbReference>
<proteinExistence type="predicted"/>
<dbReference type="EC" id="3.2.1.51" evidence="4"/>
<comment type="caution">
    <text evidence="4">The sequence shown here is derived from an EMBL/GenBank/DDBJ whole genome shotgun (WGS) entry which is preliminary data.</text>
</comment>
<accession>A0ABS4IMB0</accession>
<name>A0ABS4IMB0_9BACL</name>